<dbReference type="STRING" id="1560345.AWL63_10045"/>
<reference evidence="4 5" key="1">
    <citation type="submission" date="2016-01" db="EMBL/GenBank/DDBJ databases">
        <title>Complete genome and mega plasmid sequence of Sphingomonas panacis DCY99 elicits systemic resistance in rice to Xanthomonas oryzae.</title>
        <authorList>
            <person name="Kim Y.J."/>
            <person name="Yang D.C."/>
            <person name="Sing P."/>
        </authorList>
    </citation>
    <scope>NUCLEOTIDE SEQUENCE [LARGE SCALE GENOMIC DNA]</scope>
    <source>
        <strain evidence="4 5">DCY99</strain>
    </source>
</reference>
<dbReference type="KEGG" id="span:AWL63_10045"/>
<evidence type="ECO:0000259" key="3">
    <source>
        <dbReference type="Pfam" id="PF13472"/>
    </source>
</evidence>
<dbReference type="Proteomes" id="UP000094256">
    <property type="component" value="Chromosome"/>
</dbReference>
<dbReference type="InterPro" id="IPR037459">
    <property type="entry name" value="RhgT-like"/>
</dbReference>
<accession>A0A1B3ZA00</accession>
<sequence length="189" mass="19851">MRTPGYAATYVLIELGHNDKNSDPTIGTDIKTVFPENIARFIAEGRAAGAIPVIITPLASRHFRAGKLDDTIAPWAAQVRAVASKAGVPVVDLNRSSEAFYQKLGAVGALSLEVHSPSAAEQLAAASGSTLDGRISDSVPASESVRANDPRRSYQADYIHLNPRGAGAISGLVADGLVQAVPELRGRIR</sequence>
<evidence type="ECO:0000313" key="4">
    <source>
        <dbReference type="EMBL" id="AOH84262.1"/>
    </source>
</evidence>
<gene>
    <name evidence="4" type="ORF">AWL63_10045</name>
</gene>
<name>A0A1B3ZA00_9SPHN</name>
<dbReference type="Pfam" id="PF13472">
    <property type="entry name" value="Lipase_GDSL_2"/>
    <property type="match status" value="1"/>
</dbReference>
<evidence type="ECO:0000256" key="1">
    <source>
        <dbReference type="ARBA" id="ARBA00008668"/>
    </source>
</evidence>
<dbReference type="GO" id="GO:0016788">
    <property type="term" value="F:hydrolase activity, acting on ester bonds"/>
    <property type="evidence" value="ECO:0007669"/>
    <property type="project" value="UniProtKB-ARBA"/>
</dbReference>
<dbReference type="PANTHER" id="PTHR43695">
    <property type="entry name" value="PUTATIVE (AFU_ORTHOLOGUE AFUA_2G17250)-RELATED"/>
    <property type="match status" value="1"/>
</dbReference>
<protein>
    <recommendedName>
        <fullName evidence="3">SGNH hydrolase-type esterase domain-containing protein</fullName>
    </recommendedName>
</protein>
<dbReference type="SUPFAM" id="SSF52266">
    <property type="entry name" value="SGNH hydrolase"/>
    <property type="match status" value="1"/>
</dbReference>
<dbReference type="PANTHER" id="PTHR43695:SF1">
    <property type="entry name" value="RHAMNOGALACTURONAN ACETYLESTERASE"/>
    <property type="match status" value="1"/>
</dbReference>
<dbReference type="InterPro" id="IPR013830">
    <property type="entry name" value="SGNH_hydro"/>
</dbReference>
<dbReference type="InterPro" id="IPR036514">
    <property type="entry name" value="SGNH_hydro_sf"/>
</dbReference>
<organism evidence="4 5">
    <name type="scientific">Sphingomonas panacis</name>
    <dbReference type="NCBI Taxonomy" id="1560345"/>
    <lineage>
        <taxon>Bacteria</taxon>
        <taxon>Pseudomonadati</taxon>
        <taxon>Pseudomonadota</taxon>
        <taxon>Alphaproteobacteria</taxon>
        <taxon>Sphingomonadales</taxon>
        <taxon>Sphingomonadaceae</taxon>
        <taxon>Sphingomonas</taxon>
    </lineage>
</organism>
<proteinExistence type="inferred from homology"/>
<evidence type="ECO:0000256" key="2">
    <source>
        <dbReference type="ARBA" id="ARBA00022801"/>
    </source>
</evidence>
<dbReference type="AlphaFoldDB" id="A0A1B3ZA00"/>
<evidence type="ECO:0000313" key="5">
    <source>
        <dbReference type="Proteomes" id="UP000094256"/>
    </source>
</evidence>
<dbReference type="Gene3D" id="3.40.50.1110">
    <property type="entry name" value="SGNH hydrolase"/>
    <property type="match status" value="1"/>
</dbReference>
<keyword evidence="2" id="KW-0378">Hydrolase</keyword>
<feature type="domain" description="SGNH hydrolase-type esterase" evidence="3">
    <location>
        <begin position="4"/>
        <end position="115"/>
    </location>
</feature>
<keyword evidence="5" id="KW-1185">Reference proteome</keyword>
<dbReference type="EMBL" id="CP014168">
    <property type="protein sequence ID" value="AOH84262.1"/>
    <property type="molecule type" value="Genomic_DNA"/>
</dbReference>
<comment type="similarity">
    <text evidence="1">Belongs to the 'GDSL' lipolytic enzyme family.</text>
</comment>